<gene>
    <name evidence="2" type="ORF">NITHO_740007</name>
</gene>
<proteinExistence type="predicted"/>
<reference evidence="2 3" key="1">
    <citation type="journal article" date="2012" name="ISME J.">
        <title>Nitrification expanded: discovery, physiology and genomics of a nitrite-oxidizing bacterium from the phylum Chloroflexi.</title>
        <authorList>
            <person name="Sorokin D.Y."/>
            <person name="Lucker S."/>
            <person name="Vejmelkova D."/>
            <person name="Kostrikina N.A."/>
            <person name="Kleerebezem R."/>
            <person name="Rijpstra W.I."/>
            <person name="Damste J.S."/>
            <person name="Le Paslier D."/>
            <person name="Muyzer G."/>
            <person name="Wagner M."/>
            <person name="van Loosdrecht M.C."/>
            <person name="Daims H."/>
        </authorList>
    </citation>
    <scope>NUCLEOTIDE SEQUENCE [LARGE SCALE GENOMIC DNA]</scope>
    <source>
        <strain evidence="3">none</strain>
    </source>
</reference>
<dbReference type="EMBL" id="CAGS01000709">
    <property type="protein sequence ID" value="CCF86115.1"/>
    <property type="molecule type" value="Genomic_DNA"/>
</dbReference>
<evidence type="ECO:0000313" key="3">
    <source>
        <dbReference type="Proteomes" id="UP000004221"/>
    </source>
</evidence>
<name>I4EN52_9BACT</name>
<feature type="transmembrane region" description="Helical" evidence="1">
    <location>
        <begin position="15"/>
        <end position="33"/>
    </location>
</feature>
<keyword evidence="1" id="KW-0812">Transmembrane</keyword>
<organism evidence="2 3">
    <name type="scientific">Nitrolancea hollandica Lb</name>
    <dbReference type="NCBI Taxonomy" id="1129897"/>
    <lineage>
        <taxon>Bacteria</taxon>
        <taxon>Pseudomonadati</taxon>
        <taxon>Thermomicrobiota</taxon>
        <taxon>Thermomicrobia</taxon>
        <taxon>Sphaerobacterales</taxon>
        <taxon>Sphaerobacterineae</taxon>
        <taxon>Sphaerobacteraceae</taxon>
        <taxon>Nitrolancea</taxon>
    </lineage>
</organism>
<dbReference type="Proteomes" id="UP000004221">
    <property type="component" value="Unassembled WGS sequence"/>
</dbReference>
<keyword evidence="1" id="KW-0472">Membrane</keyword>
<accession>I4EN52</accession>
<evidence type="ECO:0000313" key="2">
    <source>
        <dbReference type="EMBL" id="CCF86115.1"/>
    </source>
</evidence>
<protein>
    <submittedName>
        <fullName evidence="2">Uncharacterized protein</fullName>
    </submittedName>
</protein>
<comment type="caution">
    <text evidence="2">The sequence shown here is derived from an EMBL/GenBank/DDBJ whole genome shotgun (WGS) entry which is preliminary data.</text>
</comment>
<keyword evidence="1" id="KW-1133">Transmembrane helix</keyword>
<keyword evidence="3" id="KW-1185">Reference proteome</keyword>
<evidence type="ECO:0000256" key="1">
    <source>
        <dbReference type="SAM" id="Phobius"/>
    </source>
</evidence>
<dbReference type="AlphaFoldDB" id="I4EN52"/>
<sequence>MFFELDFNSFNMSETMMFLGFMFLATVVTALIAKGISYR</sequence>